<keyword evidence="4 13" id="KW-0813">Transport</keyword>
<dbReference type="InterPro" id="IPR051224">
    <property type="entry name" value="NiCoT_RcnA"/>
</dbReference>
<comment type="caution">
    <text evidence="14">The sequence shown here is derived from an EMBL/GenBank/DDBJ whole genome shotgun (WGS) entry which is preliminary data.</text>
</comment>
<evidence type="ECO:0000256" key="11">
    <source>
        <dbReference type="ARBA" id="ARBA00023136"/>
    </source>
</evidence>
<dbReference type="GO" id="GO:0010045">
    <property type="term" value="P:response to nickel cation"/>
    <property type="evidence" value="ECO:0007669"/>
    <property type="project" value="TreeGrafter"/>
</dbReference>
<comment type="function">
    <text evidence="1">Efflux system for nickel and cobalt.</text>
</comment>
<reference evidence="14 15" key="1">
    <citation type="submission" date="2020-08" db="EMBL/GenBank/DDBJ databases">
        <title>Genomic Encyclopedia of Type Strains, Phase IV (KMG-IV): sequencing the most valuable type-strain genomes for metagenomic binning, comparative biology and taxonomic classification.</title>
        <authorList>
            <person name="Goeker M."/>
        </authorList>
    </citation>
    <scope>NUCLEOTIDE SEQUENCE [LARGE SCALE GENOMIC DNA]</scope>
    <source>
        <strain evidence="14 15">DSM 102234</strain>
    </source>
</reference>
<dbReference type="Proteomes" id="UP000530268">
    <property type="component" value="Unassembled WGS sequence"/>
</dbReference>
<keyword evidence="11 13" id="KW-0472">Membrane</keyword>
<dbReference type="RefSeq" id="WP_184566977.1">
    <property type="nucleotide sequence ID" value="NZ_JACIEI010000012.1"/>
</dbReference>
<feature type="transmembrane region" description="Helical" evidence="13">
    <location>
        <begin position="56"/>
        <end position="74"/>
    </location>
</feature>
<evidence type="ECO:0000256" key="7">
    <source>
        <dbReference type="ARBA" id="ARBA00022692"/>
    </source>
</evidence>
<sequence length="306" mass="32063">MQRALAFALLLASAVLVWLWMSGGGSQITAWAAGEQREFQNGIARTLRALRRGDSGAYALLLGSCFAYGFFHAIGPGHGKLLVGGYGVARKVPMLRLSLIALISSLGQAVMAVVLAYSGVWLLGLTRERMVDTAESWLAPLSYGLIVLIGLWLVTRGLRHLTQAQAAPLGGDHDHDHAHHGDEEVCGSCGHKHGPSLAETEQVSGLRDALILIGGIAIRPCTGALFVLLITWQMGIPMAGIAGAFVMALGTASVTIAVGIAASGFRGGLMRFVAQAGALVWMMPVIEIAAGLVVVALSLTLLLRAL</sequence>
<gene>
    <name evidence="14" type="ORF">GGR95_002889</name>
</gene>
<evidence type="ECO:0000256" key="2">
    <source>
        <dbReference type="ARBA" id="ARBA00004651"/>
    </source>
</evidence>
<evidence type="ECO:0000256" key="9">
    <source>
        <dbReference type="ARBA" id="ARBA00023065"/>
    </source>
</evidence>
<evidence type="ECO:0000313" key="15">
    <source>
        <dbReference type="Proteomes" id="UP000530268"/>
    </source>
</evidence>
<feature type="transmembrane region" description="Helical" evidence="13">
    <location>
        <begin position="137"/>
        <end position="155"/>
    </location>
</feature>
<keyword evidence="10" id="KW-0921">Nickel transport</keyword>
<evidence type="ECO:0000256" key="3">
    <source>
        <dbReference type="ARBA" id="ARBA00022426"/>
    </source>
</evidence>
<evidence type="ECO:0000256" key="5">
    <source>
        <dbReference type="ARBA" id="ARBA00022475"/>
    </source>
</evidence>
<keyword evidence="12" id="KW-0170">Cobalt</keyword>
<proteinExistence type="inferred from homology"/>
<evidence type="ECO:0000256" key="8">
    <source>
        <dbReference type="ARBA" id="ARBA00022989"/>
    </source>
</evidence>
<dbReference type="GO" id="GO:0046583">
    <property type="term" value="F:monoatomic cation efflux transmembrane transporter activity"/>
    <property type="evidence" value="ECO:0007669"/>
    <property type="project" value="TreeGrafter"/>
</dbReference>
<dbReference type="GO" id="GO:0032025">
    <property type="term" value="P:response to cobalt ion"/>
    <property type="evidence" value="ECO:0007669"/>
    <property type="project" value="TreeGrafter"/>
</dbReference>
<evidence type="ECO:0000313" key="14">
    <source>
        <dbReference type="EMBL" id="MBB3995237.1"/>
    </source>
</evidence>
<evidence type="ECO:0000256" key="13">
    <source>
        <dbReference type="RuleBase" id="RU362101"/>
    </source>
</evidence>
<evidence type="ECO:0000256" key="1">
    <source>
        <dbReference type="ARBA" id="ARBA00002510"/>
    </source>
</evidence>
<keyword evidence="6" id="KW-0533">Nickel</keyword>
<comment type="similarity">
    <text evidence="13">Belongs to the NiCoT transporter (TC 2.A.52) family.</text>
</comment>
<dbReference type="GO" id="GO:0005886">
    <property type="term" value="C:plasma membrane"/>
    <property type="evidence" value="ECO:0007669"/>
    <property type="project" value="UniProtKB-SubCell"/>
</dbReference>
<name>A0A7W6H1I5_9RHOB</name>
<dbReference type="GO" id="GO:0015099">
    <property type="term" value="F:nickel cation transmembrane transporter activity"/>
    <property type="evidence" value="ECO:0007669"/>
    <property type="project" value="UniProtKB-UniRule"/>
</dbReference>
<feature type="transmembrane region" description="Helical" evidence="13">
    <location>
        <begin position="209"/>
        <end position="232"/>
    </location>
</feature>
<evidence type="ECO:0000256" key="12">
    <source>
        <dbReference type="ARBA" id="ARBA00023285"/>
    </source>
</evidence>
<dbReference type="InterPro" id="IPR011541">
    <property type="entry name" value="Ni/Co_transpt_high_affinity"/>
</dbReference>
<dbReference type="AlphaFoldDB" id="A0A7W6H1I5"/>
<organism evidence="14 15">
    <name type="scientific">Sulfitobacter undariae</name>
    <dbReference type="NCBI Taxonomy" id="1563671"/>
    <lineage>
        <taxon>Bacteria</taxon>
        <taxon>Pseudomonadati</taxon>
        <taxon>Pseudomonadota</taxon>
        <taxon>Alphaproteobacteria</taxon>
        <taxon>Rhodobacterales</taxon>
        <taxon>Roseobacteraceae</taxon>
        <taxon>Sulfitobacter</taxon>
    </lineage>
</organism>
<dbReference type="PANTHER" id="PTHR40659">
    <property type="entry name" value="NICKEL/COBALT EFFLUX SYSTEM RCNA"/>
    <property type="match status" value="1"/>
</dbReference>
<keyword evidence="15" id="KW-1185">Reference proteome</keyword>
<accession>A0A7W6H1I5</accession>
<dbReference type="PANTHER" id="PTHR40659:SF1">
    <property type="entry name" value="NICKEL_COBALT EFFLUX SYSTEM RCNA"/>
    <property type="match status" value="1"/>
</dbReference>
<keyword evidence="8 13" id="KW-1133">Transmembrane helix</keyword>
<keyword evidence="3" id="KW-0171">Cobalt transport</keyword>
<comment type="subcellular location">
    <subcellularLocation>
        <location evidence="2 13">Cell membrane</location>
        <topology evidence="2 13">Multi-pass membrane protein</topology>
    </subcellularLocation>
</comment>
<dbReference type="Pfam" id="PF03824">
    <property type="entry name" value="NicO"/>
    <property type="match status" value="1"/>
</dbReference>
<evidence type="ECO:0000256" key="6">
    <source>
        <dbReference type="ARBA" id="ARBA00022596"/>
    </source>
</evidence>
<keyword evidence="7 13" id="KW-0812">Transmembrane</keyword>
<dbReference type="GO" id="GO:0006824">
    <property type="term" value="P:cobalt ion transport"/>
    <property type="evidence" value="ECO:0007669"/>
    <property type="project" value="UniProtKB-KW"/>
</dbReference>
<protein>
    <recommendedName>
        <fullName evidence="13">Nickel/cobalt efflux system</fullName>
    </recommendedName>
</protein>
<feature type="transmembrane region" description="Helical" evidence="13">
    <location>
        <begin position="277"/>
        <end position="303"/>
    </location>
</feature>
<feature type="transmembrane region" description="Helical" evidence="13">
    <location>
        <begin position="95"/>
        <end position="117"/>
    </location>
</feature>
<evidence type="ECO:0000256" key="10">
    <source>
        <dbReference type="ARBA" id="ARBA00023112"/>
    </source>
</evidence>
<feature type="transmembrane region" description="Helical" evidence="13">
    <location>
        <begin position="238"/>
        <end position="265"/>
    </location>
</feature>
<dbReference type="EMBL" id="JACIEI010000012">
    <property type="protein sequence ID" value="MBB3995237.1"/>
    <property type="molecule type" value="Genomic_DNA"/>
</dbReference>
<keyword evidence="9" id="KW-0406">Ion transport</keyword>
<evidence type="ECO:0000256" key="4">
    <source>
        <dbReference type="ARBA" id="ARBA00022448"/>
    </source>
</evidence>
<keyword evidence="5" id="KW-1003">Cell membrane</keyword>